<dbReference type="InterPro" id="IPR005883">
    <property type="entry name" value="PilM"/>
</dbReference>
<name>A0A2S6FZQ7_9CLOT</name>
<dbReference type="EMBL" id="PTIS01000002">
    <property type="protein sequence ID" value="PPK49092.1"/>
    <property type="molecule type" value="Genomic_DNA"/>
</dbReference>
<dbReference type="OrthoDB" id="5291956at2"/>
<reference evidence="1 2" key="1">
    <citation type="submission" date="2018-02" db="EMBL/GenBank/DDBJ databases">
        <title>Genomic Encyclopedia of Archaeal and Bacterial Type Strains, Phase II (KMG-II): from individual species to whole genera.</title>
        <authorList>
            <person name="Goeker M."/>
        </authorList>
    </citation>
    <scope>NUCLEOTIDE SEQUENCE [LARGE SCALE GENOMIC DNA]</scope>
    <source>
        <strain evidence="1 2">DSM 15099</strain>
    </source>
</reference>
<dbReference type="Proteomes" id="UP000239863">
    <property type="component" value="Unassembled WGS sequence"/>
</dbReference>
<dbReference type="PANTHER" id="PTHR32432">
    <property type="entry name" value="CELL DIVISION PROTEIN FTSA-RELATED"/>
    <property type="match status" value="1"/>
</dbReference>
<accession>A0A2S6FZQ7</accession>
<dbReference type="Gene3D" id="3.30.420.40">
    <property type="match status" value="2"/>
</dbReference>
<comment type="caution">
    <text evidence="1">The sequence shown here is derived from an EMBL/GenBank/DDBJ whole genome shotgun (WGS) entry which is preliminary data.</text>
</comment>
<dbReference type="Gene3D" id="3.30.1490.300">
    <property type="match status" value="1"/>
</dbReference>
<dbReference type="CDD" id="cd24049">
    <property type="entry name" value="ASKHA_NBD_PilM"/>
    <property type="match status" value="1"/>
</dbReference>
<gene>
    <name evidence="1" type="ORF">BD821_1023</name>
</gene>
<dbReference type="PIRSF" id="PIRSF019169">
    <property type="entry name" value="PilM"/>
    <property type="match status" value="1"/>
</dbReference>
<dbReference type="InterPro" id="IPR050696">
    <property type="entry name" value="FtsA/MreB"/>
</dbReference>
<protein>
    <submittedName>
        <fullName evidence="1">Type IV pilus assembly protein PilM</fullName>
    </submittedName>
</protein>
<evidence type="ECO:0000313" key="2">
    <source>
        <dbReference type="Proteomes" id="UP000239863"/>
    </source>
</evidence>
<proteinExistence type="predicted"/>
<dbReference type="RefSeq" id="WP_104409124.1">
    <property type="nucleotide sequence ID" value="NZ_PTIS01000002.1"/>
</dbReference>
<dbReference type="PANTHER" id="PTHR32432:SF3">
    <property type="entry name" value="ETHANOLAMINE UTILIZATION PROTEIN EUTJ"/>
    <property type="match status" value="1"/>
</dbReference>
<organism evidence="1 2">
    <name type="scientific">Clostridium algidicarnis DSM 15099</name>
    <dbReference type="NCBI Taxonomy" id="1121295"/>
    <lineage>
        <taxon>Bacteria</taxon>
        <taxon>Bacillati</taxon>
        <taxon>Bacillota</taxon>
        <taxon>Clostridia</taxon>
        <taxon>Eubacteriales</taxon>
        <taxon>Clostridiaceae</taxon>
        <taxon>Clostridium</taxon>
    </lineage>
</organism>
<dbReference type="SUPFAM" id="SSF53067">
    <property type="entry name" value="Actin-like ATPase domain"/>
    <property type="match status" value="2"/>
</dbReference>
<evidence type="ECO:0000313" key="1">
    <source>
        <dbReference type="EMBL" id="PPK49092.1"/>
    </source>
</evidence>
<sequence>MSNESIKGPDLGRLKNLLNMDIKSLGKVRSNNKDIEGFFKRGVLSKKLVCFDIGSNSIKVVVGKKKKDKVIIYDAFSFPTPEGALADGKILNDFEISRLIKENIGLHNVKTTDSVCTTNSTTVINREIVVPKARGEEMDTLVNFEIQQYLPINMDNYTVQYNILGEFTEENVERCSVLVITYPNTMAKEYFNLLKVSSLKPYALDVTFNSINKLYNSATHINNEYIEKTSTVAFMDMGSENIDIHIYKGRKLEFTRAIRSAGGDLDGKIARRYDVTLKEAEKRKIKESNLLSDNSSEEINEFNLFIKEEVQQWAEEIQKIIKFYKNKRVGNKIDKIYIFGGSSRIKGMDTYLEEMLGLTTKYIKDMNNIEIENGTAFQDLDIYLNALGSIIRL</sequence>
<dbReference type="InterPro" id="IPR043129">
    <property type="entry name" value="ATPase_NBD"/>
</dbReference>
<dbReference type="AlphaFoldDB" id="A0A2S6FZQ7"/>
<dbReference type="Pfam" id="PF11104">
    <property type="entry name" value="PilM_2"/>
    <property type="match status" value="1"/>
</dbReference>